<evidence type="ECO:0000256" key="1">
    <source>
        <dbReference type="SAM" id="MobiDB-lite"/>
    </source>
</evidence>
<dbReference type="EMBL" id="JAAIVB010000008">
    <property type="protein sequence ID" value="NEX59674.1"/>
    <property type="molecule type" value="Genomic_DNA"/>
</dbReference>
<protein>
    <submittedName>
        <fullName evidence="2">DUF3443 domain-containing protein</fullName>
    </submittedName>
</protein>
<dbReference type="Proteomes" id="UP000482155">
    <property type="component" value="Unassembled WGS sequence"/>
</dbReference>
<gene>
    <name evidence="2" type="ORF">G3574_01155</name>
</gene>
<sequence>MRPMDLAMRALARAWRVLLGGVLAASLLAGCGGGGSSNPAPSAPAAGTTPAATGGNGAAATQAAGGNVVPVTISSSLSSSPNLPFVNVTICVPGTATCQTIDRILVDTGSIGLRVFASALNPALALPAQLSANGLALGECTQFADGFTWGPVRQADFRIGGEQASNLPVNILADPAFNEVPVACSSGGSDINSVSSFGANGVLGVGLFVEDCGPGCERSADFETYYACGTNCESVALALANQVRNPVASFARNNNGVILSFPSVPYPGTASVTGAMTFGIGTQPNNGLGAATVITVSPNTGYFTTVYKGRSFSRGFIDSGSNGIFFRDTTIARCRTSFYCPPQTLNLSAVNQGTNGQQSTVTFDVVNTDAVFSQDASIGVVPGLASSLSSTTTFDWGLPFFLGRNVTTAIDGRATPAGNGPYYAY</sequence>
<feature type="region of interest" description="Disordered" evidence="1">
    <location>
        <begin position="38"/>
        <end position="59"/>
    </location>
</feature>
<accession>A0A6B3SFP2</accession>
<comment type="caution">
    <text evidence="2">The sequence shown here is derived from an EMBL/GenBank/DDBJ whole genome shotgun (WGS) entry which is preliminary data.</text>
</comment>
<dbReference type="RefSeq" id="WP_163960059.1">
    <property type="nucleotide sequence ID" value="NZ_JAAIVB010000008.1"/>
</dbReference>
<dbReference type="AlphaFoldDB" id="A0A6B3SFP2"/>
<dbReference type="Pfam" id="PF11925">
    <property type="entry name" value="DUF3443"/>
    <property type="match status" value="1"/>
</dbReference>
<organism evidence="2 3">
    <name type="scientific">Noviherbaspirillum galbum</name>
    <dbReference type="NCBI Taxonomy" id="2709383"/>
    <lineage>
        <taxon>Bacteria</taxon>
        <taxon>Pseudomonadati</taxon>
        <taxon>Pseudomonadota</taxon>
        <taxon>Betaproteobacteria</taxon>
        <taxon>Burkholderiales</taxon>
        <taxon>Oxalobacteraceae</taxon>
        <taxon>Noviherbaspirillum</taxon>
    </lineage>
</organism>
<evidence type="ECO:0000313" key="3">
    <source>
        <dbReference type="Proteomes" id="UP000482155"/>
    </source>
</evidence>
<name>A0A6B3SFP2_9BURK</name>
<keyword evidence="3" id="KW-1185">Reference proteome</keyword>
<reference evidence="2 3" key="1">
    <citation type="submission" date="2020-02" db="EMBL/GenBank/DDBJ databases">
        <authorList>
            <person name="Kim M.K."/>
        </authorList>
    </citation>
    <scope>NUCLEOTIDE SEQUENCE [LARGE SCALE GENOMIC DNA]</scope>
    <source>
        <strain evidence="2 3">17J57-3</strain>
    </source>
</reference>
<dbReference type="PROSITE" id="PS51257">
    <property type="entry name" value="PROKAR_LIPOPROTEIN"/>
    <property type="match status" value="1"/>
</dbReference>
<evidence type="ECO:0000313" key="2">
    <source>
        <dbReference type="EMBL" id="NEX59674.1"/>
    </source>
</evidence>
<proteinExistence type="predicted"/>
<dbReference type="InterPro" id="IPR021847">
    <property type="entry name" value="DUF3443"/>
</dbReference>